<evidence type="ECO:0000313" key="1">
    <source>
        <dbReference type="EMBL" id="TDM02552.1"/>
    </source>
</evidence>
<organism evidence="1 2">
    <name type="scientific">Macrococcus hajekii</name>
    <dbReference type="NCBI Taxonomy" id="198482"/>
    <lineage>
        <taxon>Bacteria</taxon>
        <taxon>Bacillati</taxon>
        <taxon>Bacillota</taxon>
        <taxon>Bacilli</taxon>
        <taxon>Bacillales</taxon>
        <taxon>Staphylococcaceae</taxon>
        <taxon>Macrococcus</taxon>
    </lineage>
</organism>
<keyword evidence="2" id="KW-1185">Reference proteome</keyword>
<proteinExistence type="predicted"/>
<dbReference type="OrthoDB" id="9816185at2"/>
<accession>A0A4R6BLQ4</accession>
<reference evidence="1 2" key="1">
    <citation type="submission" date="2019-01" db="EMBL/GenBank/DDBJ databases">
        <title>Draft genome sequences of the type strains of six Macrococcus species.</title>
        <authorList>
            <person name="Mazhar S."/>
            <person name="Altermann E."/>
            <person name="Hill C."/>
            <person name="Mcauliffe O."/>
        </authorList>
    </citation>
    <scope>NUCLEOTIDE SEQUENCE [LARGE SCALE GENOMIC DNA]</scope>
    <source>
        <strain evidence="1 2">CCM4809</strain>
    </source>
</reference>
<dbReference type="InterPro" id="IPR003615">
    <property type="entry name" value="HNH_nuc"/>
</dbReference>
<gene>
    <name evidence="1" type="ORF">ERX37_00195</name>
</gene>
<comment type="caution">
    <text evidence="1">The sequence shown here is derived from an EMBL/GenBank/DDBJ whole genome shotgun (WGS) entry which is preliminary data.</text>
</comment>
<dbReference type="GO" id="GO:0004519">
    <property type="term" value="F:endonuclease activity"/>
    <property type="evidence" value="ECO:0007669"/>
    <property type="project" value="UniProtKB-KW"/>
</dbReference>
<dbReference type="Gene3D" id="1.10.30.50">
    <property type="match status" value="1"/>
</dbReference>
<keyword evidence="1" id="KW-0255">Endonuclease</keyword>
<dbReference type="RefSeq" id="WP_133428641.1">
    <property type="nucleotide sequence ID" value="NZ_BMCC01000002.1"/>
</dbReference>
<dbReference type="CDD" id="cd00085">
    <property type="entry name" value="HNHc"/>
    <property type="match status" value="1"/>
</dbReference>
<dbReference type="EMBL" id="SCWE01000001">
    <property type="protein sequence ID" value="TDM02552.1"/>
    <property type="molecule type" value="Genomic_DNA"/>
</dbReference>
<keyword evidence="1" id="KW-0378">Hydrolase</keyword>
<protein>
    <submittedName>
        <fullName evidence="1">HNH endonuclease</fullName>
    </submittedName>
</protein>
<dbReference type="AlphaFoldDB" id="A0A4R6BLQ4"/>
<name>A0A4R6BLQ4_9STAP</name>
<keyword evidence="1" id="KW-0540">Nuclease</keyword>
<dbReference type="Proteomes" id="UP000295328">
    <property type="component" value="Unassembled WGS sequence"/>
</dbReference>
<sequence length="369" mass="44176">MIDEISKDFQLVINNICDLMTEKNPPNQAIKKHRYDIIYEHYKNSEKFKNLVNNLYYSDLKDYFIYLNTYFKKNYFKFCNYSGNIKNFNNLINVNNSNLVYDTYTIYTNFKHDYYFKLLPDIYDLINNKSQTEKLRHFIKEWKNVLEECNNFKYLCPFCQSRDIEYKELDHFLPKTVIPILSIHLDNLVPVCKTCNSKRVKGNRYPSFPIIHPYDSNVKEIGMPIDFVKFDFNGIKDGVEVGCEHFVSNNQNEQPNRQAVNNYIDLFLIKERYEKLYKVLVSDVLEKIKEYIIIYISQTPSSNRLQYNEFLKIVISSRDSLERYYSNSNQEYNKFKKDFISSLDVNTLRKLAIMFYEELISEHLSGESV</sequence>
<evidence type="ECO:0000313" key="2">
    <source>
        <dbReference type="Proteomes" id="UP000295328"/>
    </source>
</evidence>